<name>A0A5P2DL16_STRVZ</name>
<feature type="signal peptide" evidence="1">
    <location>
        <begin position="1"/>
        <end position="31"/>
    </location>
</feature>
<protein>
    <submittedName>
        <fullName evidence="2">Uncharacterized protein</fullName>
    </submittedName>
</protein>
<dbReference type="PROSITE" id="PS51318">
    <property type="entry name" value="TAT"/>
    <property type="match status" value="1"/>
</dbReference>
<dbReference type="AlphaFoldDB" id="A0A5P2DL16"/>
<dbReference type="InterPro" id="IPR006311">
    <property type="entry name" value="TAT_signal"/>
</dbReference>
<evidence type="ECO:0000313" key="3">
    <source>
        <dbReference type="Proteomes" id="UP000324101"/>
    </source>
</evidence>
<dbReference type="EMBL" id="CP029189">
    <property type="protein sequence ID" value="QES55796.1"/>
    <property type="molecule type" value="Genomic_DNA"/>
</dbReference>
<accession>A0A5P2DL16</accession>
<gene>
    <name evidence="2" type="ORF">DEJ51_17790</name>
</gene>
<dbReference type="OrthoDB" id="4232827at2"/>
<proteinExistence type="predicted"/>
<evidence type="ECO:0000313" key="2">
    <source>
        <dbReference type="EMBL" id="QES55796.1"/>
    </source>
</evidence>
<keyword evidence="1" id="KW-0732">Signal</keyword>
<dbReference type="Proteomes" id="UP000324101">
    <property type="component" value="Chromosome"/>
</dbReference>
<evidence type="ECO:0000256" key="1">
    <source>
        <dbReference type="SAM" id="SignalP"/>
    </source>
</evidence>
<feature type="chain" id="PRO_5024886691" evidence="1">
    <location>
        <begin position="32"/>
        <end position="236"/>
    </location>
</feature>
<reference evidence="2 3" key="1">
    <citation type="submission" date="2018-05" db="EMBL/GenBank/DDBJ databases">
        <title>Streptomyces venezuelae.</title>
        <authorList>
            <person name="Kim W."/>
            <person name="Lee N."/>
            <person name="Cho B.-K."/>
        </authorList>
    </citation>
    <scope>NUCLEOTIDE SEQUENCE [LARGE SCALE GENOMIC DNA]</scope>
    <source>
        <strain evidence="2 3">ATCC 21018</strain>
    </source>
</reference>
<sequence length="236" mass="24480">MRNTRRTTLRSAAVLAGAATLLALPVGSAFAAAPAAVPAPTPGVRAYVATVKLADGSVAKVHKVGPNHFEADIYAGSTKLDTLVSRGGAASYGQNNGLHVVLRPNGTVTTWMDGAQQEVRKESAVRLTMPDGRIAGLVDGPQGKRVEILTPKGRALATIDLARPSVHHDGWTYELVRDGKRVKFVVIDGKGGGKSWVYDFGGKLIETYTPRLVTSGSGPAAAGAAGLGFTTLRGQG</sequence>
<dbReference type="RefSeq" id="WP_150258477.1">
    <property type="nucleotide sequence ID" value="NZ_CP029189.1"/>
</dbReference>
<organism evidence="2 3">
    <name type="scientific">Streptomyces venezuelae</name>
    <dbReference type="NCBI Taxonomy" id="54571"/>
    <lineage>
        <taxon>Bacteria</taxon>
        <taxon>Bacillati</taxon>
        <taxon>Actinomycetota</taxon>
        <taxon>Actinomycetes</taxon>
        <taxon>Kitasatosporales</taxon>
        <taxon>Streptomycetaceae</taxon>
        <taxon>Streptomyces</taxon>
    </lineage>
</organism>